<evidence type="ECO:0000259" key="1">
    <source>
        <dbReference type="Pfam" id="PF12973"/>
    </source>
</evidence>
<dbReference type="EMBL" id="VOIW01000002">
    <property type="protein sequence ID" value="MRJ36688.1"/>
    <property type="molecule type" value="Genomic_DNA"/>
</dbReference>
<sequence>MRRVIMFKHEMADKKIYSDEICRSGGGLHVDDIDCLNFEPYEVDGRKGVSIFHLYDARDNAQGPVAALVRYAGGALTPRHRHQGWELVLVVDGELVDDRGRHTVGALQIYPPGSTHQLSSVTGCTFLVVWEQPVQPSPTQGSEAAA</sequence>
<dbReference type="InterPro" id="IPR025979">
    <property type="entry name" value="ChrR-like_cupin_dom"/>
</dbReference>
<dbReference type="InterPro" id="IPR014710">
    <property type="entry name" value="RmlC-like_jellyroll"/>
</dbReference>
<dbReference type="Pfam" id="PF12973">
    <property type="entry name" value="Cupin_7"/>
    <property type="match status" value="1"/>
</dbReference>
<dbReference type="Proteomes" id="UP000408764">
    <property type="component" value="Unassembled WGS sequence"/>
</dbReference>
<gene>
    <name evidence="2" type="ORF">FRT59_06850</name>
</gene>
<evidence type="ECO:0000313" key="3">
    <source>
        <dbReference type="Proteomes" id="UP000408764"/>
    </source>
</evidence>
<dbReference type="SUPFAM" id="SSF51182">
    <property type="entry name" value="RmlC-like cupins"/>
    <property type="match status" value="1"/>
</dbReference>
<reference evidence="2 3" key="1">
    <citation type="submission" date="2019-08" db="EMBL/GenBank/DDBJ databases">
        <title>Pseudomonas haemolytica sp. nov. isolated from raw milk and skim milk concentrate.</title>
        <authorList>
            <person name="Hofmann K."/>
            <person name="Huptas C."/>
            <person name="Doll E."/>
            <person name="Scherer S."/>
            <person name="Wenning M."/>
        </authorList>
    </citation>
    <scope>NUCLEOTIDE SEQUENCE [LARGE SCALE GENOMIC DNA]</scope>
    <source>
        <strain evidence="2 3">DSM 108987</strain>
    </source>
</reference>
<feature type="domain" description="ChrR-like cupin" evidence="1">
    <location>
        <begin position="45"/>
        <end position="129"/>
    </location>
</feature>
<protein>
    <recommendedName>
        <fullName evidence="1">ChrR-like cupin domain-containing protein</fullName>
    </recommendedName>
</protein>
<dbReference type="InterPro" id="IPR011051">
    <property type="entry name" value="RmlC_Cupin_sf"/>
</dbReference>
<proteinExistence type="predicted"/>
<dbReference type="Gene3D" id="2.60.120.10">
    <property type="entry name" value="Jelly Rolls"/>
    <property type="match status" value="1"/>
</dbReference>
<organism evidence="2 3">
    <name type="scientific">Pseudomonas haemolytica</name>
    <dbReference type="NCBI Taxonomy" id="2600065"/>
    <lineage>
        <taxon>Bacteria</taxon>
        <taxon>Pseudomonadati</taxon>
        <taxon>Pseudomonadota</taxon>
        <taxon>Gammaproteobacteria</taxon>
        <taxon>Pseudomonadales</taxon>
        <taxon>Pseudomonadaceae</taxon>
        <taxon>Pseudomonas</taxon>
    </lineage>
</organism>
<dbReference type="AlphaFoldDB" id="A0A5P1DB71"/>
<accession>A0A5P1DB71</accession>
<evidence type="ECO:0000313" key="2">
    <source>
        <dbReference type="EMBL" id="MRJ36688.1"/>
    </source>
</evidence>
<dbReference type="OrthoDB" id="2988517at2"/>
<name>A0A5P1DB71_9PSED</name>
<comment type="caution">
    <text evidence="2">The sequence shown here is derived from an EMBL/GenBank/DDBJ whole genome shotgun (WGS) entry which is preliminary data.</text>
</comment>